<dbReference type="Pfam" id="PF00455">
    <property type="entry name" value="DeoRC"/>
    <property type="match status" value="1"/>
</dbReference>
<dbReference type="GO" id="GO:0003700">
    <property type="term" value="F:DNA-binding transcription factor activity"/>
    <property type="evidence" value="ECO:0007669"/>
    <property type="project" value="InterPro"/>
</dbReference>
<dbReference type="PANTHER" id="PTHR30363:SF51">
    <property type="entry name" value="HTH-TYPE TRANSCRIPTIONAL REPRESSOR GLCR"/>
    <property type="match status" value="1"/>
</dbReference>
<dbReference type="STRING" id="1423754.FC39_GL000116"/>
<proteinExistence type="predicted"/>
<keyword evidence="3" id="KW-0804">Transcription</keyword>
<dbReference type="PROSITE" id="PS51000">
    <property type="entry name" value="HTH_DEOR_2"/>
    <property type="match status" value="1"/>
</dbReference>
<dbReference type="InterPro" id="IPR001034">
    <property type="entry name" value="DeoR_HTH"/>
</dbReference>
<dbReference type="Proteomes" id="UP000051223">
    <property type="component" value="Unassembled WGS sequence"/>
</dbReference>
<keyword evidence="2" id="KW-0238">DNA-binding</keyword>
<name>A0A0R1Y5L0_9LACO</name>
<comment type="caution">
    <text evidence="5">The sequence shown here is derived from an EMBL/GenBank/DDBJ whole genome shotgun (WGS) entry which is preliminary data.</text>
</comment>
<evidence type="ECO:0000256" key="3">
    <source>
        <dbReference type="ARBA" id="ARBA00023163"/>
    </source>
</evidence>
<sequence>MWRKKMTQEKRLIEIKQMLKDKHQLSTRFLASHFKVSFDTARRDVLRLTTTGQAIRIHGGLMEINQNDVPDFLSRNQIQSPIKEKMAKVAKRFIHPGQFDFIGPSTTLCQLCNMLGGIDLQIVTNSIDNAAALMRYPLPAVSMLGGEIKKKRTPYLFCLLFR</sequence>
<dbReference type="InterPro" id="IPR037171">
    <property type="entry name" value="NagB/RpiA_transferase-like"/>
</dbReference>
<keyword evidence="6" id="KW-1185">Reference proteome</keyword>
<dbReference type="PROSITE" id="PS00894">
    <property type="entry name" value="HTH_DEOR_1"/>
    <property type="match status" value="1"/>
</dbReference>
<dbReference type="InterPro" id="IPR036390">
    <property type="entry name" value="WH_DNA-bd_sf"/>
</dbReference>
<dbReference type="InterPro" id="IPR018356">
    <property type="entry name" value="Tscrpt_reg_HTH_DeoR_CS"/>
</dbReference>
<evidence type="ECO:0000313" key="5">
    <source>
        <dbReference type="EMBL" id="KRM37546.1"/>
    </source>
</evidence>
<evidence type="ECO:0000256" key="1">
    <source>
        <dbReference type="ARBA" id="ARBA00023015"/>
    </source>
</evidence>
<dbReference type="Gene3D" id="1.10.10.10">
    <property type="entry name" value="Winged helix-like DNA-binding domain superfamily/Winged helix DNA-binding domain"/>
    <property type="match status" value="1"/>
</dbReference>
<dbReference type="GO" id="GO:0003677">
    <property type="term" value="F:DNA binding"/>
    <property type="evidence" value="ECO:0007669"/>
    <property type="project" value="UniProtKB-KW"/>
</dbReference>
<dbReference type="SMART" id="SM00420">
    <property type="entry name" value="HTH_DEOR"/>
    <property type="match status" value="1"/>
</dbReference>
<dbReference type="SUPFAM" id="SSF100950">
    <property type="entry name" value="NagB/RpiA/CoA transferase-like"/>
    <property type="match status" value="1"/>
</dbReference>
<evidence type="ECO:0000256" key="2">
    <source>
        <dbReference type="ARBA" id="ARBA00023125"/>
    </source>
</evidence>
<keyword evidence="1" id="KW-0805">Transcription regulation</keyword>
<dbReference type="InterPro" id="IPR014036">
    <property type="entry name" value="DeoR-like_C"/>
</dbReference>
<dbReference type="EMBL" id="AZGI01000079">
    <property type="protein sequence ID" value="KRM37546.1"/>
    <property type="molecule type" value="Genomic_DNA"/>
</dbReference>
<dbReference type="InterPro" id="IPR050313">
    <property type="entry name" value="Carb_Metab_HTH_regulators"/>
</dbReference>
<protein>
    <submittedName>
        <fullName evidence="5">ArsR family transcriptional regulator</fullName>
    </submittedName>
</protein>
<dbReference type="InterPro" id="IPR036388">
    <property type="entry name" value="WH-like_DNA-bd_sf"/>
</dbReference>
<dbReference type="Pfam" id="PF08220">
    <property type="entry name" value="HTH_DeoR"/>
    <property type="match status" value="1"/>
</dbReference>
<dbReference type="eggNOG" id="COG1349">
    <property type="taxonomic scope" value="Bacteria"/>
</dbReference>
<dbReference type="AlphaFoldDB" id="A0A0R1Y5L0"/>
<dbReference type="SUPFAM" id="SSF46785">
    <property type="entry name" value="Winged helix' DNA-binding domain"/>
    <property type="match status" value="1"/>
</dbReference>
<feature type="domain" description="HTH deoR-type" evidence="4">
    <location>
        <begin position="8"/>
        <end position="63"/>
    </location>
</feature>
<reference evidence="5 6" key="1">
    <citation type="journal article" date="2015" name="Genome Announc.">
        <title>Expanding the biotechnology potential of lactobacilli through comparative genomics of 213 strains and associated genera.</title>
        <authorList>
            <person name="Sun Z."/>
            <person name="Harris H.M."/>
            <person name="McCann A."/>
            <person name="Guo C."/>
            <person name="Argimon S."/>
            <person name="Zhang W."/>
            <person name="Yang X."/>
            <person name="Jeffery I.B."/>
            <person name="Cooney J.C."/>
            <person name="Kagawa T.F."/>
            <person name="Liu W."/>
            <person name="Song Y."/>
            <person name="Salvetti E."/>
            <person name="Wrobel A."/>
            <person name="Rasinkangas P."/>
            <person name="Parkhill J."/>
            <person name="Rea M.C."/>
            <person name="O'Sullivan O."/>
            <person name="Ritari J."/>
            <person name="Douillard F.P."/>
            <person name="Paul Ross R."/>
            <person name="Yang R."/>
            <person name="Briner A.E."/>
            <person name="Felis G.E."/>
            <person name="de Vos W.M."/>
            <person name="Barrangou R."/>
            <person name="Klaenhammer T.R."/>
            <person name="Caufield P.W."/>
            <person name="Cui Y."/>
            <person name="Zhang H."/>
            <person name="O'Toole P.W."/>
        </authorList>
    </citation>
    <scope>NUCLEOTIDE SEQUENCE [LARGE SCALE GENOMIC DNA]</scope>
    <source>
        <strain evidence="5 6">DSM 5661</strain>
    </source>
</reference>
<accession>A0A0R1Y5L0</accession>
<evidence type="ECO:0000259" key="4">
    <source>
        <dbReference type="PROSITE" id="PS51000"/>
    </source>
</evidence>
<organism evidence="5 6">
    <name type="scientific">Lactobacillus hamsteri DSM 5661 = JCM 6256</name>
    <dbReference type="NCBI Taxonomy" id="1423754"/>
    <lineage>
        <taxon>Bacteria</taxon>
        <taxon>Bacillati</taxon>
        <taxon>Bacillota</taxon>
        <taxon>Bacilli</taxon>
        <taxon>Lactobacillales</taxon>
        <taxon>Lactobacillaceae</taxon>
        <taxon>Lactobacillus</taxon>
    </lineage>
</organism>
<gene>
    <name evidence="5" type="ORF">FC39_GL000116</name>
</gene>
<dbReference type="PATRIC" id="fig|1423754.3.peg.124"/>
<dbReference type="PANTHER" id="PTHR30363">
    <property type="entry name" value="HTH-TYPE TRANSCRIPTIONAL REGULATOR SRLR-RELATED"/>
    <property type="match status" value="1"/>
</dbReference>
<evidence type="ECO:0000313" key="6">
    <source>
        <dbReference type="Proteomes" id="UP000051223"/>
    </source>
</evidence>